<keyword evidence="9" id="KW-1185">Reference proteome</keyword>
<name>A0A7W2AIY2_9BACL</name>
<dbReference type="RefSeq" id="WP_081943988.1">
    <property type="nucleotide sequence ID" value="NZ_JACEIP010000020.1"/>
</dbReference>
<evidence type="ECO:0000256" key="3">
    <source>
        <dbReference type="ARBA" id="ARBA00022692"/>
    </source>
</evidence>
<feature type="transmembrane region" description="Helical" evidence="6">
    <location>
        <begin position="83"/>
        <end position="112"/>
    </location>
</feature>
<keyword evidence="5 6" id="KW-0472">Membrane</keyword>
<keyword evidence="3 6" id="KW-0812">Transmembrane</keyword>
<dbReference type="Pfam" id="PF06081">
    <property type="entry name" value="ArAE_1"/>
    <property type="match status" value="1"/>
</dbReference>
<dbReference type="InterPro" id="IPR038323">
    <property type="entry name" value="ArAE_1_C_sf"/>
</dbReference>
<evidence type="ECO:0000256" key="5">
    <source>
        <dbReference type="ARBA" id="ARBA00023136"/>
    </source>
</evidence>
<accession>A0A7W2AIY2</accession>
<keyword evidence="2" id="KW-1003">Cell membrane</keyword>
<evidence type="ECO:0000256" key="2">
    <source>
        <dbReference type="ARBA" id="ARBA00022475"/>
    </source>
</evidence>
<sequence length="339" mass="39198">MKIGYRVIKTVIGMPLAMGLAEWMGLQFYVSAGMLTILCIQPTKKRSYQTAWERLAACFIAMGLSFAIFETIGYHLFSLSVLLFILIPLLVFLNLKDGITTSMVIILHFFLLKNIDLKTIFNETMLLIIGIGTAVLVNMHMPNVEKDLERIRKEIEQNFKTILKEFASYLRNGNSDWDGKEITETSDMLKQAKELALKDIENRLNDANYSYYRYFEMRGKQFEILERIAPTVSSLNTCCVQGYIIAHFLDKLSDAVHPGNTAHLFLEELEQMRAEFKKSPLPVTREEFETRAALLHFLNEMRRYLLIKRDLHKEALKPSGRKGKPFMLRKLLPRWLKSG</sequence>
<comment type="caution">
    <text evidence="8">The sequence shown here is derived from an EMBL/GenBank/DDBJ whole genome shotgun (WGS) entry which is preliminary data.</text>
</comment>
<evidence type="ECO:0000313" key="9">
    <source>
        <dbReference type="Proteomes" id="UP000530514"/>
    </source>
</evidence>
<evidence type="ECO:0000313" key="8">
    <source>
        <dbReference type="EMBL" id="MBA4543735.1"/>
    </source>
</evidence>
<feature type="transmembrane region" description="Helical" evidence="6">
    <location>
        <begin position="55"/>
        <end position="77"/>
    </location>
</feature>
<comment type="subcellular location">
    <subcellularLocation>
        <location evidence="1">Cell membrane</location>
        <topology evidence="1">Multi-pass membrane protein</topology>
    </subcellularLocation>
</comment>
<evidence type="ECO:0000256" key="1">
    <source>
        <dbReference type="ARBA" id="ARBA00004651"/>
    </source>
</evidence>
<dbReference type="InterPro" id="IPR021062">
    <property type="entry name" value="ArAE_1_C"/>
</dbReference>
<dbReference type="EMBL" id="JACEIP010000020">
    <property type="protein sequence ID" value="MBA4543735.1"/>
    <property type="molecule type" value="Genomic_DNA"/>
</dbReference>
<keyword evidence="4 6" id="KW-1133">Transmembrane helix</keyword>
<feature type="domain" description="Putative aromatic acid exporter C-terminal" evidence="7">
    <location>
        <begin position="145"/>
        <end position="309"/>
    </location>
</feature>
<protein>
    <submittedName>
        <fullName evidence="8">Aromatic acid exporter family protein</fullName>
    </submittedName>
</protein>
<reference evidence="8 9" key="1">
    <citation type="submission" date="2020-07" db="EMBL/GenBank/DDBJ databases">
        <authorList>
            <person name="Feng H."/>
        </authorList>
    </citation>
    <scope>NUCLEOTIDE SEQUENCE [LARGE SCALE GENOMIC DNA]</scope>
    <source>
        <strain evidence="9">s-11</strain>
    </source>
</reference>
<dbReference type="Proteomes" id="UP000530514">
    <property type="component" value="Unassembled WGS sequence"/>
</dbReference>
<dbReference type="InterPro" id="IPR010343">
    <property type="entry name" value="ArAE_1"/>
</dbReference>
<dbReference type="PANTHER" id="PTHR40064">
    <property type="entry name" value="MEMBRANE PROTEIN-RELATED"/>
    <property type="match status" value="1"/>
</dbReference>
<dbReference type="OrthoDB" id="2931138at2"/>
<evidence type="ECO:0000256" key="6">
    <source>
        <dbReference type="SAM" id="Phobius"/>
    </source>
</evidence>
<dbReference type="Gene3D" id="1.20.120.940">
    <property type="entry name" value="Putative aromatic acid exporter, C-terminal domain"/>
    <property type="match status" value="1"/>
</dbReference>
<evidence type="ECO:0000259" key="7">
    <source>
        <dbReference type="Pfam" id="PF11728"/>
    </source>
</evidence>
<dbReference type="Pfam" id="PF11728">
    <property type="entry name" value="ArAE_1_C"/>
    <property type="match status" value="1"/>
</dbReference>
<organism evidence="8 9">
    <name type="scientific">Thermoactinomyces daqus</name>
    <dbReference type="NCBI Taxonomy" id="1329516"/>
    <lineage>
        <taxon>Bacteria</taxon>
        <taxon>Bacillati</taxon>
        <taxon>Bacillota</taxon>
        <taxon>Bacilli</taxon>
        <taxon>Bacillales</taxon>
        <taxon>Thermoactinomycetaceae</taxon>
        <taxon>Thermoactinomyces</taxon>
    </lineage>
</organism>
<gene>
    <name evidence="8" type="ORF">H1164_12625</name>
</gene>
<dbReference type="AlphaFoldDB" id="A0A7W2AIY2"/>
<evidence type="ECO:0000256" key="4">
    <source>
        <dbReference type="ARBA" id="ARBA00022989"/>
    </source>
</evidence>
<dbReference type="GO" id="GO:0005886">
    <property type="term" value="C:plasma membrane"/>
    <property type="evidence" value="ECO:0007669"/>
    <property type="project" value="UniProtKB-SubCell"/>
</dbReference>
<proteinExistence type="predicted"/>
<dbReference type="InterPro" id="IPR052984">
    <property type="entry name" value="UPF0421"/>
</dbReference>
<dbReference type="PANTHER" id="PTHR40064:SF1">
    <property type="entry name" value="MEMBRANE PROTEIN"/>
    <property type="match status" value="1"/>
</dbReference>
<feature type="transmembrane region" description="Helical" evidence="6">
    <location>
        <begin position="23"/>
        <end position="43"/>
    </location>
</feature>
<feature type="transmembrane region" description="Helical" evidence="6">
    <location>
        <begin position="124"/>
        <end position="141"/>
    </location>
</feature>